<evidence type="ECO:0000313" key="4">
    <source>
        <dbReference type="Proteomes" id="UP000007015"/>
    </source>
</evidence>
<keyword evidence="2" id="KW-0472">Membrane</keyword>
<name>B8A6M0_ORYSI</name>
<dbReference type="HOGENOM" id="CLU_2390004_0_0_1"/>
<keyword evidence="4" id="KW-1185">Reference proteome</keyword>
<proteinExistence type="predicted"/>
<keyword evidence="2" id="KW-0812">Transmembrane</keyword>
<reference evidence="3 4" key="1">
    <citation type="journal article" date="2005" name="PLoS Biol.">
        <title>The genomes of Oryza sativa: a history of duplications.</title>
        <authorList>
            <person name="Yu J."/>
            <person name="Wang J."/>
            <person name="Lin W."/>
            <person name="Li S."/>
            <person name="Li H."/>
            <person name="Zhou J."/>
            <person name="Ni P."/>
            <person name="Dong W."/>
            <person name="Hu S."/>
            <person name="Zeng C."/>
            <person name="Zhang J."/>
            <person name="Zhang Y."/>
            <person name="Li R."/>
            <person name="Xu Z."/>
            <person name="Li S."/>
            <person name="Li X."/>
            <person name="Zheng H."/>
            <person name="Cong L."/>
            <person name="Lin L."/>
            <person name="Yin J."/>
            <person name="Geng J."/>
            <person name="Li G."/>
            <person name="Shi J."/>
            <person name="Liu J."/>
            <person name="Lv H."/>
            <person name="Li J."/>
            <person name="Wang J."/>
            <person name="Deng Y."/>
            <person name="Ran L."/>
            <person name="Shi X."/>
            <person name="Wang X."/>
            <person name="Wu Q."/>
            <person name="Li C."/>
            <person name="Ren X."/>
            <person name="Wang J."/>
            <person name="Wang X."/>
            <person name="Li D."/>
            <person name="Liu D."/>
            <person name="Zhang X."/>
            <person name="Ji Z."/>
            <person name="Zhao W."/>
            <person name="Sun Y."/>
            <person name="Zhang Z."/>
            <person name="Bao J."/>
            <person name="Han Y."/>
            <person name="Dong L."/>
            <person name="Ji J."/>
            <person name="Chen P."/>
            <person name="Wu S."/>
            <person name="Liu J."/>
            <person name="Xiao Y."/>
            <person name="Bu D."/>
            <person name="Tan J."/>
            <person name="Yang L."/>
            <person name="Ye C."/>
            <person name="Zhang J."/>
            <person name="Xu J."/>
            <person name="Zhou Y."/>
            <person name="Yu Y."/>
            <person name="Zhang B."/>
            <person name="Zhuang S."/>
            <person name="Wei H."/>
            <person name="Liu B."/>
            <person name="Lei M."/>
            <person name="Yu H."/>
            <person name="Li Y."/>
            <person name="Xu H."/>
            <person name="Wei S."/>
            <person name="He X."/>
            <person name="Fang L."/>
            <person name="Zhang Z."/>
            <person name="Zhang Y."/>
            <person name="Huang X."/>
            <person name="Su Z."/>
            <person name="Tong W."/>
            <person name="Li J."/>
            <person name="Tong Z."/>
            <person name="Li S."/>
            <person name="Ye J."/>
            <person name="Wang L."/>
            <person name="Fang L."/>
            <person name="Lei T."/>
            <person name="Chen C."/>
            <person name="Chen H."/>
            <person name="Xu Z."/>
            <person name="Li H."/>
            <person name="Huang H."/>
            <person name="Zhang F."/>
            <person name="Xu H."/>
            <person name="Li N."/>
            <person name="Zhao C."/>
            <person name="Li S."/>
            <person name="Dong L."/>
            <person name="Huang Y."/>
            <person name="Li L."/>
            <person name="Xi Y."/>
            <person name="Qi Q."/>
            <person name="Li W."/>
            <person name="Zhang B."/>
            <person name="Hu W."/>
            <person name="Zhang Y."/>
            <person name="Tian X."/>
            <person name="Jiao Y."/>
            <person name="Liang X."/>
            <person name="Jin J."/>
            <person name="Gao L."/>
            <person name="Zheng W."/>
            <person name="Hao B."/>
            <person name="Liu S."/>
            <person name="Wang W."/>
            <person name="Yuan L."/>
            <person name="Cao M."/>
            <person name="McDermott J."/>
            <person name="Samudrala R."/>
            <person name="Wang J."/>
            <person name="Wong G.K."/>
            <person name="Yang H."/>
        </authorList>
    </citation>
    <scope>NUCLEOTIDE SEQUENCE [LARGE SCALE GENOMIC DNA]</scope>
    <source>
        <strain evidence="4">cv. 93-11</strain>
    </source>
</reference>
<evidence type="ECO:0000313" key="3">
    <source>
        <dbReference type="EMBL" id="EEC70452.1"/>
    </source>
</evidence>
<dbReference type="EMBL" id="CM000126">
    <property type="protein sequence ID" value="EEC70452.1"/>
    <property type="molecule type" value="Genomic_DNA"/>
</dbReference>
<dbReference type="AlphaFoldDB" id="B8A6M0"/>
<sequence length="94" mass="9789">MTMRRRPGVAPSPSTPGAATNDDEEEEEATRSGATSADNKAARSVAAAIDAFNWEWGSYMRQEVAPAIGFISGDLIAGLLISFHVFGGGSSRGS</sequence>
<feature type="region of interest" description="Disordered" evidence="1">
    <location>
        <begin position="1"/>
        <end position="41"/>
    </location>
</feature>
<evidence type="ECO:0000256" key="1">
    <source>
        <dbReference type="SAM" id="MobiDB-lite"/>
    </source>
</evidence>
<protein>
    <submittedName>
        <fullName evidence="3">Uncharacterized protein</fullName>
    </submittedName>
</protein>
<feature type="transmembrane region" description="Helical" evidence="2">
    <location>
        <begin position="64"/>
        <end position="86"/>
    </location>
</feature>
<dbReference type="Gramene" id="BGIOSGA001855-TA">
    <property type="protein sequence ID" value="BGIOSGA001855-PA"/>
    <property type="gene ID" value="BGIOSGA001855"/>
</dbReference>
<keyword evidence="2" id="KW-1133">Transmembrane helix</keyword>
<accession>B8A6M0</accession>
<gene>
    <name evidence="3" type="ORF">OsI_01486</name>
</gene>
<dbReference type="Proteomes" id="UP000007015">
    <property type="component" value="Chromosome 1"/>
</dbReference>
<organism evidence="3 4">
    <name type="scientific">Oryza sativa subsp. indica</name>
    <name type="common">Rice</name>
    <dbReference type="NCBI Taxonomy" id="39946"/>
    <lineage>
        <taxon>Eukaryota</taxon>
        <taxon>Viridiplantae</taxon>
        <taxon>Streptophyta</taxon>
        <taxon>Embryophyta</taxon>
        <taxon>Tracheophyta</taxon>
        <taxon>Spermatophyta</taxon>
        <taxon>Magnoliopsida</taxon>
        <taxon>Liliopsida</taxon>
        <taxon>Poales</taxon>
        <taxon>Poaceae</taxon>
        <taxon>BOP clade</taxon>
        <taxon>Oryzoideae</taxon>
        <taxon>Oryzeae</taxon>
        <taxon>Oryzinae</taxon>
        <taxon>Oryza</taxon>
        <taxon>Oryza sativa</taxon>
    </lineage>
</organism>
<evidence type="ECO:0000256" key="2">
    <source>
        <dbReference type="SAM" id="Phobius"/>
    </source>
</evidence>